<dbReference type="KEGG" id="mlr:MELLADRAFT_114871"/>
<dbReference type="InParanoid" id="F4R3U3"/>
<feature type="compositionally biased region" description="Basic and acidic residues" evidence="1">
    <location>
        <begin position="214"/>
        <end position="230"/>
    </location>
</feature>
<dbReference type="VEuPathDB" id="FungiDB:MELLADRAFT_114871"/>
<dbReference type="HOGENOM" id="CLU_852785_0_0_1"/>
<keyword evidence="3" id="KW-1185">Reference proteome</keyword>
<reference evidence="3" key="1">
    <citation type="journal article" date="2011" name="Proc. Natl. Acad. Sci. U.S.A.">
        <title>Obligate biotrophy features unraveled by the genomic analysis of rust fungi.</title>
        <authorList>
            <person name="Duplessis S."/>
            <person name="Cuomo C.A."/>
            <person name="Lin Y.-C."/>
            <person name="Aerts A."/>
            <person name="Tisserant E."/>
            <person name="Veneault-Fourrey C."/>
            <person name="Joly D.L."/>
            <person name="Hacquard S."/>
            <person name="Amselem J."/>
            <person name="Cantarel B.L."/>
            <person name="Chiu R."/>
            <person name="Coutinho P.M."/>
            <person name="Feau N."/>
            <person name="Field M."/>
            <person name="Frey P."/>
            <person name="Gelhaye E."/>
            <person name="Goldberg J."/>
            <person name="Grabherr M.G."/>
            <person name="Kodira C.D."/>
            <person name="Kohler A."/>
            <person name="Kuees U."/>
            <person name="Lindquist E.A."/>
            <person name="Lucas S.M."/>
            <person name="Mago R."/>
            <person name="Mauceli E."/>
            <person name="Morin E."/>
            <person name="Murat C."/>
            <person name="Pangilinan J.L."/>
            <person name="Park R."/>
            <person name="Pearson M."/>
            <person name="Quesneville H."/>
            <person name="Rouhier N."/>
            <person name="Sakthikumar S."/>
            <person name="Salamov A.A."/>
            <person name="Schmutz J."/>
            <person name="Selles B."/>
            <person name="Shapiro H."/>
            <person name="Tanguay P."/>
            <person name="Tuskan G.A."/>
            <person name="Henrissat B."/>
            <person name="Van de Peer Y."/>
            <person name="Rouze P."/>
            <person name="Ellis J.G."/>
            <person name="Dodds P.N."/>
            <person name="Schein J.E."/>
            <person name="Zhong S."/>
            <person name="Hamelin R.C."/>
            <person name="Grigoriev I.V."/>
            <person name="Szabo L.J."/>
            <person name="Martin F."/>
        </authorList>
    </citation>
    <scope>NUCLEOTIDE SEQUENCE [LARGE SCALE GENOMIC DNA]</scope>
    <source>
        <strain evidence="3">98AG31 / pathotype 3-4-7</strain>
    </source>
</reference>
<proteinExistence type="predicted"/>
<evidence type="ECO:0000313" key="3">
    <source>
        <dbReference type="Proteomes" id="UP000001072"/>
    </source>
</evidence>
<feature type="compositionally biased region" description="Polar residues" evidence="1">
    <location>
        <begin position="136"/>
        <end position="159"/>
    </location>
</feature>
<evidence type="ECO:0000313" key="2">
    <source>
        <dbReference type="EMBL" id="EGG12686.1"/>
    </source>
</evidence>
<feature type="region of interest" description="Disordered" evidence="1">
    <location>
        <begin position="1"/>
        <end position="33"/>
    </location>
</feature>
<feature type="region of interest" description="Disordered" evidence="1">
    <location>
        <begin position="213"/>
        <end position="242"/>
    </location>
</feature>
<feature type="region of interest" description="Disordered" evidence="1">
    <location>
        <begin position="76"/>
        <end position="104"/>
    </location>
</feature>
<feature type="compositionally biased region" description="Polar residues" evidence="1">
    <location>
        <begin position="231"/>
        <end position="242"/>
    </location>
</feature>
<feature type="region of interest" description="Disordered" evidence="1">
    <location>
        <begin position="119"/>
        <end position="170"/>
    </location>
</feature>
<dbReference type="Proteomes" id="UP000001072">
    <property type="component" value="Unassembled WGS sequence"/>
</dbReference>
<dbReference type="EMBL" id="GL883090">
    <property type="protein sequence ID" value="EGG12686.1"/>
    <property type="molecule type" value="Genomic_DNA"/>
</dbReference>
<dbReference type="AlphaFoldDB" id="F4R3U3"/>
<feature type="compositionally biased region" description="Polar residues" evidence="1">
    <location>
        <begin position="1"/>
        <end position="31"/>
    </location>
</feature>
<dbReference type="GeneID" id="18925482"/>
<organism evidence="3">
    <name type="scientific">Melampsora larici-populina (strain 98AG31 / pathotype 3-4-7)</name>
    <name type="common">Poplar leaf rust fungus</name>
    <dbReference type="NCBI Taxonomy" id="747676"/>
    <lineage>
        <taxon>Eukaryota</taxon>
        <taxon>Fungi</taxon>
        <taxon>Dikarya</taxon>
        <taxon>Basidiomycota</taxon>
        <taxon>Pucciniomycotina</taxon>
        <taxon>Pucciniomycetes</taxon>
        <taxon>Pucciniales</taxon>
        <taxon>Melampsoraceae</taxon>
        <taxon>Melampsora</taxon>
    </lineage>
</organism>
<feature type="compositionally biased region" description="Basic and acidic residues" evidence="1">
    <location>
        <begin position="160"/>
        <end position="169"/>
    </location>
</feature>
<evidence type="ECO:0000256" key="1">
    <source>
        <dbReference type="SAM" id="MobiDB-lite"/>
    </source>
</evidence>
<protein>
    <submittedName>
        <fullName evidence="2">Uncharacterized protein</fullName>
    </submittedName>
</protein>
<dbReference type="RefSeq" id="XP_007403624.1">
    <property type="nucleotide sequence ID" value="XM_007403562.1"/>
</dbReference>
<sequence length="326" mass="37441">MMPSIRSSNRNSVSDMSLTGSNTSSQRSNNPALLRLYSYGSQKLNQIAGHLTPQIGQKTSNESQYYIPSPISSPTIPSGFKTFETYPENFDNHKPKSNQLPLPKLLSRSTSKVKKVLQDFQHKNPPSKKPTDRSSFHQTSSKTHSTVPQSNQVNRNTNINKEDQSDETPKLTYKKGLMKFDQKEFIEQKAKAKETLELDEDLRLFEISVTQIKRQREESEHKELTRKTESKNQTTTTSSSFEVPTQSYLKVNSFQAFQTHSKRSSSINPPRNEISEPLVLEINNNTQEDSDEEEEEEGFSLYKVTTEQYQYELKEKVILPQWPTHL</sequence>
<name>F4R3U3_MELLP</name>
<dbReference type="OrthoDB" id="2517389at2759"/>
<gene>
    <name evidence="2" type="ORF">MELLADRAFT_114871</name>
</gene>
<accession>F4R3U3</accession>